<dbReference type="Gene3D" id="3.40.50.720">
    <property type="entry name" value="NAD(P)-binding Rossmann-like Domain"/>
    <property type="match status" value="1"/>
</dbReference>
<evidence type="ECO:0000256" key="2">
    <source>
        <dbReference type="RuleBase" id="RU000363"/>
    </source>
</evidence>
<organism evidence="4 5">
    <name type="scientific">Lymnaea stagnalis</name>
    <name type="common">Great pond snail</name>
    <name type="synonym">Helix stagnalis</name>
    <dbReference type="NCBI Taxonomy" id="6523"/>
    <lineage>
        <taxon>Eukaryota</taxon>
        <taxon>Metazoa</taxon>
        <taxon>Spiralia</taxon>
        <taxon>Lophotrochozoa</taxon>
        <taxon>Mollusca</taxon>
        <taxon>Gastropoda</taxon>
        <taxon>Heterobranchia</taxon>
        <taxon>Euthyneura</taxon>
        <taxon>Panpulmonata</taxon>
        <taxon>Hygrophila</taxon>
        <taxon>Lymnaeoidea</taxon>
        <taxon>Lymnaeidae</taxon>
        <taxon>Lymnaea</taxon>
    </lineage>
</organism>
<comment type="caution">
    <text evidence="4">The sequence shown here is derived from an EMBL/GenBank/DDBJ whole genome shotgun (WGS) entry which is preliminary data.</text>
</comment>
<proteinExistence type="inferred from homology"/>
<keyword evidence="3" id="KW-0812">Transmembrane</keyword>
<feature type="transmembrane region" description="Helical" evidence="3">
    <location>
        <begin position="20"/>
        <end position="43"/>
    </location>
</feature>
<keyword evidence="1" id="KW-0560">Oxidoreductase</keyword>
<evidence type="ECO:0000313" key="4">
    <source>
        <dbReference type="EMBL" id="CAL1539144.1"/>
    </source>
</evidence>
<accession>A0AAV2HZU4</accession>
<keyword evidence="3" id="KW-0472">Membrane</keyword>
<dbReference type="Pfam" id="PF00106">
    <property type="entry name" value="adh_short"/>
    <property type="match status" value="1"/>
</dbReference>
<gene>
    <name evidence="4" type="ORF">GSLYS_00012965001</name>
</gene>
<dbReference type="AlphaFoldDB" id="A0AAV2HZU4"/>
<reference evidence="4 5" key="1">
    <citation type="submission" date="2024-04" db="EMBL/GenBank/DDBJ databases">
        <authorList>
            <consortium name="Genoscope - CEA"/>
            <person name="William W."/>
        </authorList>
    </citation>
    <scope>NUCLEOTIDE SEQUENCE [LARGE SCALE GENOMIC DNA]</scope>
</reference>
<dbReference type="PROSITE" id="PS00061">
    <property type="entry name" value="ADH_SHORT"/>
    <property type="match status" value="1"/>
</dbReference>
<dbReference type="PANTHER" id="PTHR43313:SF36">
    <property type="entry name" value="D-BETA-HYDROXYBUTYRATE DEHYDROGENASE, MITOCHONDRIAL"/>
    <property type="match status" value="1"/>
</dbReference>
<keyword evidence="3" id="KW-1133">Transmembrane helix</keyword>
<sequence length="362" mass="40092">MLRMEFNVPTFKKIEAVGWTVAICMLILFYGNLPVFIGICVIVRKLYMKFKRSKLPAIDAKDKVVFVTGCDSGFGLALAKRLHDKGFTVFAGCLNPDGDGGKELKALNSEKLRVIPLDVTNDDSVSRCLKVVKEKCSNTGLWGLVNNAGLNFVGDVELTTMDQYLTIGNINMYGMVRTCKAFLPLLRQAKGRVVNVTSCKGLVATPSNAAYTMAKFGAEAFSETLRLEMSQFGVKVSIIEPCNFGGATGCMNEAGVKRTSNDFEVQWAEASADTKQFYGEAHLTQLLEINRNGSKFSATNLDPVLNAFEDALLNPCPHVRYLIAGSSSFFDFFYVLSLLRPYLPEHLFDKARAYFLPYIVYK</sequence>
<evidence type="ECO:0000256" key="1">
    <source>
        <dbReference type="ARBA" id="ARBA00023002"/>
    </source>
</evidence>
<dbReference type="PANTHER" id="PTHR43313">
    <property type="entry name" value="SHORT-CHAIN DEHYDROGENASE/REDUCTASE FAMILY 9C"/>
    <property type="match status" value="1"/>
</dbReference>
<dbReference type="InterPro" id="IPR036291">
    <property type="entry name" value="NAD(P)-bd_dom_sf"/>
</dbReference>
<dbReference type="Proteomes" id="UP001497497">
    <property type="component" value="Unassembled WGS sequence"/>
</dbReference>
<dbReference type="SUPFAM" id="SSF51735">
    <property type="entry name" value="NAD(P)-binding Rossmann-fold domains"/>
    <property type="match status" value="1"/>
</dbReference>
<dbReference type="PRINTS" id="PR00081">
    <property type="entry name" value="GDHRDH"/>
</dbReference>
<evidence type="ECO:0000256" key="3">
    <source>
        <dbReference type="SAM" id="Phobius"/>
    </source>
</evidence>
<dbReference type="InterPro" id="IPR002347">
    <property type="entry name" value="SDR_fam"/>
</dbReference>
<dbReference type="EMBL" id="CAXITT010000328">
    <property type="protein sequence ID" value="CAL1539144.1"/>
    <property type="molecule type" value="Genomic_DNA"/>
</dbReference>
<protein>
    <submittedName>
        <fullName evidence="4">Uncharacterized protein</fullName>
    </submittedName>
</protein>
<dbReference type="PRINTS" id="PR00080">
    <property type="entry name" value="SDRFAMILY"/>
</dbReference>
<name>A0AAV2HZU4_LYMST</name>
<dbReference type="GO" id="GO:0008202">
    <property type="term" value="P:steroid metabolic process"/>
    <property type="evidence" value="ECO:0007669"/>
    <property type="project" value="TreeGrafter"/>
</dbReference>
<dbReference type="InterPro" id="IPR020904">
    <property type="entry name" value="Sc_DH/Rdtase_CS"/>
</dbReference>
<comment type="similarity">
    <text evidence="2">Belongs to the short-chain dehydrogenases/reductases (SDR) family.</text>
</comment>
<evidence type="ECO:0000313" key="5">
    <source>
        <dbReference type="Proteomes" id="UP001497497"/>
    </source>
</evidence>
<keyword evidence="5" id="KW-1185">Reference proteome</keyword>
<dbReference type="GO" id="GO:0016491">
    <property type="term" value="F:oxidoreductase activity"/>
    <property type="evidence" value="ECO:0007669"/>
    <property type="project" value="UniProtKB-KW"/>
</dbReference>